<evidence type="ECO:0000313" key="1">
    <source>
        <dbReference type="EMBL" id="MFC4560744.1"/>
    </source>
</evidence>
<gene>
    <name evidence="1" type="ORF">ACFO4E_02615</name>
</gene>
<dbReference type="Proteomes" id="UP001595923">
    <property type="component" value="Unassembled WGS sequence"/>
</dbReference>
<reference evidence="2" key="1">
    <citation type="journal article" date="2019" name="Int. J. Syst. Evol. Microbiol.">
        <title>The Global Catalogue of Microorganisms (GCM) 10K type strain sequencing project: providing services to taxonomists for standard genome sequencing and annotation.</title>
        <authorList>
            <consortium name="The Broad Institute Genomics Platform"/>
            <consortium name="The Broad Institute Genome Sequencing Center for Infectious Disease"/>
            <person name="Wu L."/>
            <person name="Ma J."/>
        </authorList>
    </citation>
    <scope>NUCLEOTIDE SEQUENCE [LARGE SCALE GENOMIC DNA]</scope>
    <source>
        <strain evidence="2">XZYJ18</strain>
    </source>
</reference>
<dbReference type="InterPro" id="IPR046016">
    <property type="entry name" value="Dur/DurB-like"/>
</dbReference>
<name>A0ABV9DPB6_9ACTN</name>
<dbReference type="RefSeq" id="WP_378571166.1">
    <property type="nucleotide sequence ID" value="NZ_JBHSFQ010000002.1"/>
</dbReference>
<accession>A0ABV9DPB6</accession>
<proteinExistence type="predicted"/>
<dbReference type="EMBL" id="JBHSFQ010000002">
    <property type="protein sequence ID" value="MFC4560744.1"/>
    <property type="molecule type" value="Genomic_DNA"/>
</dbReference>
<keyword evidence="2" id="KW-1185">Reference proteome</keyword>
<sequence>MSDTMILQQAVVDGDFRSALLADPAAFGLTPADVPAGVERQDQEALDAFTDSIVANEVYACASTCSFGPFTLACDGNTK</sequence>
<dbReference type="NCBIfam" id="NF033431">
    <property type="entry name" value="cinnamycin_RiPP"/>
    <property type="match status" value="1"/>
</dbReference>
<comment type="caution">
    <text evidence="1">The sequence shown here is derived from an EMBL/GenBank/DDBJ whole genome shotgun (WGS) entry which is preliminary data.</text>
</comment>
<organism evidence="1 2">
    <name type="scientific">Nocardiopsis mangrovi</name>
    <dbReference type="NCBI Taxonomy" id="1179818"/>
    <lineage>
        <taxon>Bacteria</taxon>
        <taxon>Bacillati</taxon>
        <taxon>Actinomycetota</taxon>
        <taxon>Actinomycetes</taxon>
        <taxon>Streptosporangiales</taxon>
        <taxon>Nocardiopsidaceae</taxon>
        <taxon>Nocardiopsis</taxon>
    </lineage>
</organism>
<protein>
    <submittedName>
        <fullName evidence="1">Cinnamycin family lantibiotic</fullName>
    </submittedName>
</protein>
<evidence type="ECO:0000313" key="2">
    <source>
        <dbReference type="Proteomes" id="UP001595923"/>
    </source>
</evidence>
<dbReference type="InterPro" id="IPR048275">
    <property type="entry name" value="Cinnamycin_RiPP"/>
</dbReference>
<dbReference type="Pfam" id="PF19398">
    <property type="entry name" value="DurB-like"/>
    <property type="match status" value="1"/>
</dbReference>